<feature type="compositionally biased region" description="Polar residues" evidence="1">
    <location>
        <begin position="14"/>
        <end position="23"/>
    </location>
</feature>
<name>A0A0D0B2T5_9AGAM</name>
<dbReference type="OrthoDB" id="3262173at2759"/>
<evidence type="ECO:0000313" key="3">
    <source>
        <dbReference type="Proteomes" id="UP000054485"/>
    </source>
</evidence>
<feature type="compositionally biased region" description="Low complexity" evidence="1">
    <location>
        <begin position="352"/>
        <end position="361"/>
    </location>
</feature>
<protein>
    <submittedName>
        <fullName evidence="2">Uncharacterized protein</fullName>
    </submittedName>
</protein>
<dbReference type="STRING" id="930992.A0A0D0B2T5"/>
<feature type="compositionally biased region" description="Polar residues" evidence="1">
    <location>
        <begin position="36"/>
        <end position="46"/>
    </location>
</feature>
<reference evidence="3" key="2">
    <citation type="submission" date="2015-01" db="EMBL/GenBank/DDBJ databases">
        <title>Evolutionary Origins and Diversification of the Mycorrhizal Mutualists.</title>
        <authorList>
            <consortium name="DOE Joint Genome Institute"/>
            <consortium name="Mycorrhizal Genomics Consortium"/>
            <person name="Kohler A."/>
            <person name="Kuo A."/>
            <person name="Nagy L.G."/>
            <person name="Floudas D."/>
            <person name="Copeland A."/>
            <person name="Barry K.W."/>
            <person name="Cichocki N."/>
            <person name="Veneault-Fourrey C."/>
            <person name="LaButti K."/>
            <person name="Lindquist E.A."/>
            <person name="Lipzen A."/>
            <person name="Lundell T."/>
            <person name="Morin E."/>
            <person name="Murat C."/>
            <person name="Riley R."/>
            <person name="Ohm R."/>
            <person name="Sun H."/>
            <person name="Tunlid A."/>
            <person name="Henrissat B."/>
            <person name="Grigoriev I.V."/>
            <person name="Hibbett D.S."/>
            <person name="Martin F."/>
        </authorList>
    </citation>
    <scope>NUCLEOTIDE SEQUENCE [LARGE SCALE GENOMIC DNA]</scope>
    <source>
        <strain evidence="3">UH-Slu-Lm8-n1</strain>
    </source>
</reference>
<dbReference type="AlphaFoldDB" id="A0A0D0B2T5"/>
<dbReference type="HOGENOM" id="CLU_044883_0_0_1"/>
<dbReference type="EMBL" id="KN835139">
    <property type="protein sequence ID" value="KIK48331.1"/>
    <property type="molecule type" value="Genomic_DNA"/>
</dbReference>
<sequence length="433" mass="48519">MLFSLPGLSPPHSPRNSQESQILSAKPVSKVRGSRSRASSMVSLNHSIRHESPSVLSVRAKCPDTPDDDADETSSIAESSAGGRIRRSESERIQYFEDQPQCDDMEAHRAHCARCDKWINLGKRQTYTVRPWEIHRRRCDPRSPVSKKLVDLHSKKSKPTYLVNRSHIIKTEVEKPEGEVSASGSSQDITKQLSPQSPPQSDAERKALLEEDPRAQEVKPHEVLCRSCQKWIKLSIDHSYLLGNWHAHQQRCSGVVPNSRVATAERKYSLLTDPQAKSSSARHVECAFCRTNVELDGVAQYDLTKWYEHKAKCSSHIVQPTPKALGSRLSRVFPLSSGQPFTQTPISEVHRPPTSSSSTPTDATAINGNSPYRIGEKRARDEEDAEEDRPMNRPRTAAYQAPENEAPGPWGWFMQPFKAFVRGFREGLGTPST</sequence>
<gene>
    <name evidence="2" type="ORF">CY34DRAFT_72213</name>
</gene>
<feature type="region of interest" description="Disordered" evidence="1">
    <location>
        <begin position="1"/>
        <end position="89"/>
    </location>
</feature>
<proteinExistence type="predicted"/>
<organism evidence="2 3">
    <name type="scientific">Suillus luteus UH-Slu-Lm8-n1</name>
    <dbReference type="NCBI Taxonomy" id="930992"/>
    <lineage>
        <taxon>Eukaryota</taxon>
        <taxon>Fungi</taxon>
        <taxon>Dikarya</taxon>
        <taxon>Basidiomycota</taxon>
        <taxon>Agaricomycotina</taxon>
        <taxon>Agaricomycetes</taxon>
        <taxon>Agaricomycetidae</taxon>
        <taxon>Boletales</taxon>
        <taxon>Suillineae</taxon>
        <taxon>Suillaceae</taxon>
        <taxon>Suillus</taxon>
    </lineage>
</organism>
<dbReference type="InParanoid" id="A0A0D0B2T5"/>
<dbReference type="Proteomes" id="UP000054485">
    <property type="component" value="Unassembled WGS sequence"/>
</dbReference>
<evidence type="ECO:0000256" key="1">
    <source>
        <dbReference type="SAM" id="MobiDB-lite"/>
    </source>
</evidence>
<reference evidence="2 3" key="1">
    <citation type="submission" date="2014-04" db="EMBL/GenBank/DDBJ databases">
        <authorList>
            <consortium name="DOE Joint Genome Institute"/>
            <person name="Kuo A."/>
            <person name="Ruytinx J."/>
            <person name="Rineau F."/>
            <person name="Colpaert J."/>
            <person name="Kohler A."/>
            <person name="Nagy L.G."/>
            <person name="Floudas D."/>
            <person name="Copeland A."/>
            <person name="Barry K.W."/>
            <person name="Cichocki N."/>
            <person name="Veneault-Fourrey C."/>
            <person name="LaButti K."/>
            <person name="Lindquist E.A."/>
            <person name="Lipzen A."/>
            <person name="Lundell T."/>
            <person name="Morin E."/>
            <person name="Murat C."/>
            <person name="Sun H."/>
            <person name="Tunlid A."/>
            <person name="Henrissat B."/>
            <person name="Grigoriev I.V."/>
            <person name="Hibbett D.S."/>
            <person name="Martin F."/>
            <person name="Nordberg H.P."/>
            <person name="Cantor M.N."/>
            <person name="Hua S.X."/>
        </authorList>
    </citation>
    <scope>NUCLEOTIDE SEQUENCE [LARGE SCALE GENOMIC DNA]</scope>
    <source>
        <strain evidence="2 3">UH-Slu-Lm8-n1</strain>
    </source>
</reference>
<feature type="compositionally biased region" description="Polar residues" evidence="1">
    <location>
        <begin position="182"/>
        <end position="195"/>
    </location>
</feature>
<accession>A0A0D0B2T5</accession>
<feature type="region of interest" description="Disordered" evidence="1">
    <location>
        <begin position="172"/>
        <end position="205"/>
    </location>
</feature>
<feature type="region of interest" description="Disordered" evidence="1">
    <location>
        <begin position="338"/>
        <end position="410"/>
    </location>
</feature>
<evidence type="ECO:0000313" key="2">
    <source>
        <dbReference type="EMBL" id="KIK48331.1"/>
    </source>
</evidence>
<keyword evidence="3" id="KW-1185">Reference proteome</keyword>